<dbReference type="WBParaSite" id="HPBE_0000943701-mRNA-1">
    <property type="protein sequence ID" value="HPBE_0000943701-mRNA-1"/>
    <property type="gene ID" value="HPBE_0000943701"/>
</dbReference>
<dbReference type="SUPFAM" id="SSF81665">
    <property type="entry name" value="Calcium ATPase, transmembrane domain M"/>
    <property type="match status" value="1"/>
</dbReference>
<proteinExistence type="predicted"/>
<accession>A0A3P7XZS1</accession>
<reference evidence="3 4" key="1">
    <citation type="submission" date="2018-11" db="EMBL/GenBank/DDBJ databases">
        <authorList>
            <consortium name="Pathogen Informatics"/>
        </authorList>
    </citation>
    <scope>NUCLEOTIDE SEQUENCE [LARGE SCALE GENOMIC DNA]</scope>
</reference>
<protein>
    <submittedName>
        <fullName evidence="5">PhoLip_ATPase_N domain-containing protein</fullName>
    </submittedName>
</protein>
<sequence>MPWYEGSDVRRIVICSKSEHENKFCSNEISTCKYSPFTFFPRFLYEQFRRCNNIFFLTIALLQQIPDVSPTGRYVTALPLALILALSAVKEIFEDLVMTALVLFFYFFFVFKKMEC</sequence>
<dbReference type="AlphaFoldDB" id="A0A183FPB4"/>
<dbReference type="PANTHER" id="PTHR24092">
    <property type="entry name" value="PROBABLE PHOSPHOLIPID-TRANSPORTING ATPASE"/>
    <property type="match status" value="1"/>
</dbReference>
<reference evidence="5" key="2">
    <citation type="submission" date="2019-09" db="UniProtKB">
        <authorList>
            <consortium name="WormBaseParasite"/>
        </authorList>
    </citation>
    <scope>IDENTIFICATION</scope>
</reference>
<keyword evidence="4" id="KW-1185">Reference proteome</keyword>
<keyword evidence="1" id="KW-1133">Transmembrane helix</keyword>
<dbReference type="PANTHER" id="PTHR24092:SF150">
    <property type="entry name" value="PHOSPHOLIPID-TRANSPORTING ATPASE"/>
    <property type="match status" value="1"/>
</dbReference>
<organism evidence="4 5">
    <name type="scientific">Heligmosomoides polygyrus</name>
    <name type="common">Parasitic roundworm</name>
    <dbReference type="NCBI Taxonomy" id="6339"/>
    <lineage>
        <taxon>Eukaryota</taxon>
        <taxon>Metazoa</taxon>
        <taxon>Ecdysozoa</taxon>
        <taxon>Nematoda</taxon>
        <taxon>Chromadorea</taxon>
        <taxon>Rhabditida</taxon>
        <taxon>Rhabditina</taxon>
        <taxon>Rhabditomorpha</taxon>
        <taxon>Strongyloidea</taxon>
        <taxon>Heligmosomidae</taxon>
        <taxon>Heligmosomoides</taxon>
    </lineage>
</organism>
<feature type="domain" description="P-type ATPase N-terminal" evidence="2">
    <location>
        <begin position="17"/>
        <end position="76"/>
    </location>
</feature>
<keyword evidence="1" id="KW-0812">Transmembrane</keyword>
<evidence type="ECO:0000259" key="2">
    <source>
        <dbReference type="Pfam" id="PF16209"/>
    </source>
</evidence>
<dbReference type="InterPro" id="IPR032631">
    <property type="entry name" value="P-type_ATPase_N"/>
</dbReference>
<dbReference type="EMBL" id="UZAH01026439">
    <property type="protein sequence ID" value="VDO80710.1"/>
    <property type="molecule type" value="Genomic_DNA"/>
</dbReference>
<dbReference type="GO" id="GO:0005802">
    <property type="term" value="C:trans-Golgi network"/>
    <property type="evidence" value="ECO:0007669"/>
    <property type="project" value="TreeGrafter"/>
</dbReference>
<evidence type="ECO:0000256" key="1">
    <source>
        <dbReference type="SAM" id="Phobius"/>
    </source>
</evidence>
<accession>A0A183FPB4</accession>
<evidence type="ECO:0000313" key="5">
    <source>
        <dbReference type="WBParaSite" id="HPBE_0000943701-mRNA-1"/>
    </source>
</evidence>
<name>A0A183FPB4_HELPZ</name>
<dbReference type="GO" id="GO:0005886">
    <property type="term" value="C:plasma membrane"/>
    <property type="evidence" value="ECO:0007669"/>
    <property type="project" value="TreeGrafter"/>
</dbReference>
<dbReference type="InterPro" id="IPR023298">
    <property type="entry name" value="ATPase_P-typ_TM_dom_sf"/>
</dbReference>
<keyword evidence="1" id="KW-0472">Membrane</keyword>
<dbReference type="Proteomes" id="UP000050761">
    <property type="component" value="Unassembled WGS sequence"/>
</dbReference>
<evidence type="ECO:0000313" key="4">
    <source>
        <dbReference type="Proteomes" id="UP000050761"/>
    </source>
</evidence>
<gene>
    <name evidence="3" type="ORF">HPBE_LOCUS9438</name>
</gene>
<feature type="transmembrane region" description="Helical" evidence="1">
    <location>
        <begin position="95"/>
        <end position="111"/>
    </location>
</feature>
<dbReference type="OrthoDB" id="377733at2759"/>
<evidence type="ECO:0000313" key="3">
    <source>
        <dbReference type="EMBL" id="VDO80710.1"/>
    </source>
</evidence>
<dbReference type="GO" id="GO:0045332">
    <property type="term" value="P:phospholipid translocation"/>
    <property type="evidence" value="ECO:0007669"/>
    <property type="project" value="TreeGrafter"/>
</dbReference>
<dbReference type="Pfam" id="PF16209">
    <property type="entry name" value="PhoLip_ATPase_N"/>
    <property type="match status" value="1"/>
</dbReference>
<dbReference type="GO" id="GO:0140326">
    <property type="term" value="F:ATPase-coupled intramembrane lipid transporter activity"/>
    <property type="evidence" value="ECO:0007669"/>
    <property type="project" value="TreeGrafter"/>
</dbReference>